<accession>A0A1G4MEW1</accession>
<evidence type="ECO:0000256" key="1">
    <source>
        <dbReference type="ARBA" id="ARBA00022679"/>
    </source>
</evidence>
<feature type="active site" description="Glycyl thioester intermediate" evidence="6">
    <location>
        <position position="92"/>
    </location>
</feature>
<organism evidence="9 10">
    <name type="scientific">Lachancea fermentati</name>
    <name type="common">Zygosaccharomyces fermentati</name>
    <dbReference type="NCBI Taxonomy" id="4955"/>
    <lineage>
        <taxon>Eukaryota</taxon>
        <taxon>Fungi</taxon>
        <taxon>Dikarya</taxon>
        <taxon>Ascomycota</taxon>
        <taxon>Saccharomycotina</taxon>
        <taxon>Saccharomycetes</taxon>
        <taxon>Saccharomycetales</taxon>
        <taxon>Saccharomycetaceae</taxon>
        <taxon>Lachancea</taxon>
    </lineage>
</organism>
<dbReference type="SUPFAM" id="SSF54495">
    <property type="entry name" value="UBC-like"/>
    <property type="match status" value="1"/>
</dbReference>
<keyword evidence="2 7" id="KW-0547">Nucleotide-binding</keyword>
<comment type="similarity">
    <text evidence="7">Belongs to the ubiquitin-conjugating enzyme family.</text>
</comment>
<feature type="domain" description="UBC core" evidence="8">
    <location>
        <begin position="1"/>
        <end position="156"/>
    </location>
</feature>
<dbReference type="OMA" id="WRAVMKG"/>
<dbReference type="InterPro" id="IPR050113">
    <property type="entry name" value="Ub_conjugating_enzyme"/>
</dbReference>
<evidence type="ECO:0000256" key="3">
    <source>
        <dbReference type="ARBA" id="ARBA00022786"/>
    </source>
</evidence>
<dbReference type="EMBL" id="LT598490">
    <property type="protein sequence ID" value="SCW02345.1"/>
    <property type="molecule type" value="Genomic_DNA"/>
</dbReference>
<keyword evidence="10" id="KW-1185">Reference proteome</keyword>
<dbReference type="GO" id="GO:0016740">
    <property type="term" value="F:transferase activity"/>
    <property type="evidence" value="ECO:0007669"/>
    <property type="project" value="UniProtKB-KW"/>
</dbReference>
<dbReference type="OrthoDB" id="9973183at2759"/>
<keyword evidence="4 7" id="KW-0067">ATP-binding</keyword>
<keyword evidence="1" id="KW-0808">Transferase</keyword>
<protein>
    <submittedName>
        <fullName evidence="9">LAFE_0F04390g1_1</fullName>
    </submittedName>
</protein>
<dbReference type="AlphaFoldDB" id="A0A1G4MEW1"/>
<dbReference type="CDD" id="cd23812">
    <property type="entry name" value="UBCc_ScPEX4-like"/>
    <property type="match status" value="1"/>
</dbReference>
<evidence type="ECO:0000259" key="8">
    <source>
        <dbReference type="PROSITE" id="PS50127"/>
    </source>
</evidence>
<evidence type="ECO:0000256" key="4">
    <source>
        <dbReference type="ARBA" id="ARBA00022840"/>
    </source>
</evidence>
<dbReference type="PROSITE" id="PS00183">
    <property type="entry name" value="UBC_1"/>
    <property type="match status" value="1"/>
</dbReference>
<dbReference type="InterPro" id="IPR016135">
    <property type="entry name" value="UBQ-conjugating_enzyme/RWD"/>
</dbReference>
<keyword evidence="3 7" id="KW-0833">Ubl conjugation pathway</keyword>
<dbReference type="GO" id="GO:0005524">
    <property type="term" value="F:ATP binding"/>
    <property type="evidence" value="ECO:0007669"/>
    <property type="project" value="UniProtKB-UniRule"/>
</dbReference>
<dbReference type="STRING" id="4955.A0A1G4MEW1"/>
<proteinExistence type="inferred from homology"/>
<comment type="pathway">
    <text evidence="5">Protein modification.</text>
</comment>
<dbReference type="Proteomes" id="UP000190831">
    <property type="component" value="Chromosome F"/>
</dbReference>
<evidence type="ECO:0000256" key="5">
    <source>
        <dbReference type="ARBA" id="ARBA00043952"/>
    </source>
</evidence>
<evidence type="ECO:0000256" key="6">
    <source>
        <dbReference type="PROSITE-ProRule" id="PRU10133"/>
    </source>
</evidence>
<sequence>MSHRIGKEYLALQKTLRDPAYRHVLELAPESDQDLSRWRARIAGPPDTPYAGHAFTLVIQIPSTYPMEPPQVRFEPRAMPHCNVDFDSGRICLNILEKAHWSPAWNVLHVVHAVWLLLSDPVPDSPLDVDLACLARAQDTAALDGLVRYYLAGGSRGISSST</sequence>
<reference evidence="10" key="1">
    <citation type="submission" date="2016-03" db="EMBL/GenBank/DDBJ databases">
        <authorList>
            <person name="Devillers H."/>
        </authorList>
    </citation>
    <scope>NUCLEOTIDE SEQUENCE [LARGE SCALE GENOMIC DNA]</scope>
</reference>
<dbReference type="Pfam" id="PF00179">
    <property type="entry name" value="UQ_con"/>
    <property type="match status" value="1"/>
</dbReference>
<dbReference type="SMART" id="SM00212">
    <property type="entry name" value="UBCc"/>
    <property type="match status" value="1"/>
</dbReference>
<evidence type="ECO:0000313" key="9">
    <source>
        <dbReference type="EMBL" id="SCW02345.1"/>
    </source>
</evidence>
<evidence type="ECO:0000256" key="2">
    <source>
        <dbReference type="ARBA" id="ARBA00022741"/>
    </source>
</evidence>
<dbReference type="InterPro" id="IPR000608">
    <property type="entry name" value="UBC"/>
</dbReference>
<evidence type="ECO:0000256" key="7">
    <source>
        <dbReference type="RuleBase" id="RU362109"/>
    </source>
</evidence>
<dbReference type="PROSITE" id="PS50127">
    <property type="entry name" value="UBC_2"/>
    <property type="match status" value="1"/>
</dbReference>
<dbReference type="Gene3D" id="3.10.110.10">
    <property type="entry name" value="Ubiquitin Conjugating Enzyme"/>
    <property type="match status" value="1"/>
</dbReference>
<gene>
    <name evidence="9" type="ORF">LAFE_0F04390G</name>
</gene>
<name>A0A1G4MEW1_LACFM</name>
<dbReference type="PANTHER" id="PTHR24067">
    <property type="entry name" value="UBIQUITIN-CONJUGATING ENZYME E2"/>
    <property type="match status" value="1"/>
</dbReference>
<dbReference type="InterPro" id="IPR023313">
    <property type="entry name" value="UBQ-conjugating_AS"/>
</dbReference>
<evidence type="ECO:0000313" key="10">
    <source>
        <dbReference type="Proteomes" id="UP000190831"/>
    </source>
</evidence>